<comment type="caution">
    <text evidence="2">The sequence shown here is derived from an EMBL/GenBank/DDBJ whole genome shotgun (WGS) entry which is preliminary data.</text>
</comment>
<sequence length="69" mass="8064">MKSIKSQVWMFPSDSTCQMPTKGPTTRDSNAGKEGRNRNEKRREEKKRKAKKGKLFDICYDAMTRTTYD</sequence>
<feature type="compositionally biased region" description="Polar residues" evidence="1">
    <location>
        <begin position="13"/>
        <end position="29"/>
    </location>
</feature>
<organism evidence="2 3">
    <name type="scientific">Botryotinia narcissicola</name>
    <dbReference type="NCBI Taxonomy" id="278944"/>
    <lineage>
        <taxon>Eukaryota</taxon>
        <taxon>Fungi</taxon>
        <taxon>Dikarya</taxon>
        <taxon>Ascomycota</taxon>
        <taxon>Pezizomycotina</taxon>
        <taxon>Leotiomycetes</taxon>
        <taxon>Helotiales</taxon>
        <taxon>Sclerotiniaceae</taxon>
        <taxon>Botryotinia</taxon>
    </lineage>
</organism>
<keyword evidence="3" id="KW-1185">Reference proteome</keyword>
<gene>
    <name evidence="2" type="ORF">BOTNAR_0416g00020</name>
</gene>
<name>A0A4Z1HYE0_9HELO</name>
<dbReference type="AlphaFoldDB" id="A0A4Z1HYE0"/>
<dbReference type="EMBL" id="PQXJ01000416">
    <property type="protein sequence ID" value="TGO49803.1"/>
    <property type="molecule type" value="Genomic_DNA"/>
</dbReference>
<accession>A0A4Z1HYE0</accession>
<dbReference type="Proteomes" id="UP000297452">
    <property type="component" value="Unassembled WGS sequence"/>
</dbReference>
<feature type="compositionally biased region" description="Basic and acidic residues" evidence="1">
    <location>
        <begin position="30"/>
        <end position="43"/>
    </location>
</feature>
<feature type="region of interest" description="Disordered" evidence="1">
    <location>
        <begin position="1"/>
        <end position="51"/>
    </location>
</feature>
<evidence type="ECO:0000313" key="2">
    <source>
        <dbReference type="EMBL" id="TGO49803.1"/>
    </source>
</evidence>
<proteinExistence type="predicted"/>
<protein>
    <submittedName>
        <fullName evidence="2">Uncharacterized protein</fullName>
    </submittedName>
</protein>
<evidence type="ECO:0000256" key="1">
    <source>
        <dbReference type="SAM" id="MobiDB-lite"/>
    </source>
</evidence>
<reference evidence="2 3" key="1">
    <citation type="submission" date="2017-12" db="EMBL/GenBank/DDBJ databases">
        <title>Comparative genomics of Botrytis spp.</title>
        <authorList>
            <person name="Valero-Jimenez C.A."/>
            <person name="Tapia P."/>
            <person name="Veloso J."/>
            <person name="Silva-Moreno E."/>
            <person name="Staats M."/>
            <person name="Valdes J.H."/>
            <person name="Van Kan J.A.L."/>
        </authorList>
    </citation>
    <scope>NUCLEOTIDE SEQUENCE [LARGE SCALE GENOMIC DNA]</scope>
    <source>
        <strain evidence="2 3">MUCL2120</strain>
    </source>
</reference>
<evidence type="ECO:0000313" key="3">
    <source>
        <dbReference type="Proteomes" id="UP000297452"/>
    </source>
</evidence>